<dbReference type="GO" id="GO:0014069">
    <property type="term" value="C:postsynaptic density"/>
    <property type="evidence" value="ECO:0007669"/>
    <property type="project" value="TreeGrafter"/>
</dbReference>
<dbReference type="OrthoDB" id="567788at2759"/>
<evidence type="ECO:0000256" key="1">
    <source>
        <dbReference type="SAM" id="MobiDB-lite"/>
    </source>
</evidence>
<evidence type="ECO:0000313" key="2">
    <source>
        <dbReference type="EMBL" id="KAG8522578.1"/>
    </source>
</evidence>
<accession>A0A8J6DYG2</accession>
<feature type="compositionally biased region" description="Polar residues" evidence="1">
    <location>
        <begin position="602"/>
        <end position="618"/>
    </location>
</feature>
<reference evidence="2" key="1">
    <citation type="journal article" date="2021" name="Evol. Appl.">
        <title>The genome of the Pyrenean desman and the effects of bottlenecks and inbreeding on the genomic landscape of an endangered species.</title>
        <authorList>
            <person name="Escoda L."/>
            <person name="Castresana J."/>
        </authorList>
    </citation>
    <scope>NUCLEOTIDE SEQUENCE</scope>
    <source>
        <strain evidence="2">IBE-C5619</strain>
    </source>
</reference>
<feature type="region of interest" description="Disordered" evidence="1">
    <location>
        <begin position="43"/>
        <end position="71"/>
    </location>
</feature>
<dbReference type="InterPro" id="IPR046964">
    <property type="entry name" value="RTN1-4"/>
</dbReference>
<organism evidence="2 3">
    <name type="scientific">Galemys pyrenaicus</name>
    <name type="common">Iberian desman</name>
    <name type="synonym">Pyrenean desman</name>
    <dbReference type="NCBI Taxonomy" id="202257"/>
    <lineage>
        <taxon>Eukaryota</taxon>
        <taxon>Metazoa</taxon>
        <taxon>Chordata</taxon>
        <taxon>Craniata</taxon>
        <taxon>Vertebrata</taxon>
        <taxon>Euteleostomi</taxon>
        <taxon>Mammalia</taxon>
        <taxon>Eutheria</taxon>
        <taxon>Laurasiatheria</taxon>
        <taxon>Eulipotyphla</taxon>
        <taxon>Talpidae</taxon>
        <taxon>Galemys</taxon>
    </lineage>
</organism>
<keyword evidence="3" id="KW-1185">Reference proteome</keyword>
<feature type="region of interest" description="Disordered" evidence="1">
    <location>
        <begin position="1"/>
        <end position="25"/>
    </location>
</feature>
<comment type="caution">
    <text evidence="2">The sequence shown here is derived from an EMBL/GenBank/DDBJ whole genome shotgun (WGS) entry which is preliminary data.</text>
</comment>
<feature type="compositionally biased region" description="Polar residues" evidence="1">
    <location>
        <begin position="55"/>
        <end position="64"/>
    </location>
</feature>
<dbReference type="GO" id="GO:0007420">
    <property type="term" value="P:brain development"/>
    <property type="evidence" value="ECO:0007669"/>
    <property type="project" value="TreeGrafter"/>
</dbReference>
<sequence>MEQQINKDQESRNPNEIRNREDKTTLDVDNKFTLLTAQKPPTELSKAEGICPYSLSPSEVSGGSITEKDSPESPFEVIIDKAAFDKEFKDVYKESTNDFGSWAMHTDGESSADILESSDKVFPLRSKEAGRYPTSALLSRQFSHTTAALEEVSRCVSDMHNFTNEILTWDLVPQVKPQSDKSDYITKTTGLDMSSYDSEIPVVNLKTHQKIPVCSVNGSSPNTKSTGDWTETSLTQENAVKKSIADYPSCTKEIITKGVQEEAQKQDDPGSPLALSGSPLEKCVSLGSGMAAVKVVLPDDHLKGELCWQSSTLGEVTEADSSGESDDTVIEDITADTSFEGHKIQTEKPVSVPSAAVKTDEREIKEILNCNKENKTENFEGSVSDSEPRQIQSDVLERSPVGEAAPSRAPGMNVMSEDGKQSGSVSKVSSTNSVTTDNPKLSSSPNVFNETEFSLNVTTSAYLESIHEKSVRDDSSAEDPIAAFTETRNKVIVDEGEENASEATSDKTMNFKAVLPVKVLCESEPGSSEMKDIKSRYTENSKERSGRELLDIFPTQGSPVASLDLEQEQLTITALKELSERQVEKSTSAQNEVESKKVLKPTFTSAPDSSWPQRSTDSLGHVDVKTGCDVGISKRPTIVKEPTKVDIISSFSKTELVNKHVLARLLTDFSGNHLH</sequence>
<dbReference type="GO" id="GO:0005789">
    <property type="term" value="C:endoplasmic reticulum membrane"/>
    <property type="evidence" value="ECO:0007669"/>
    <property type="project" value="TreeGrafter"/>
</dbReference>
<feature type="compositionally biased region" description="Polar residues" evidence="1">
    <location>
        <begin position="379"/>
        <end position="393"/>
    </location>
</feature>
<dbReference type="GO" id="GO:0071787">
    <property type="term" value="P:endoplasmic reticulum tubular network formation"/>
    <property type="evidence" value="ECO:0007669"/>
    <property type="project" value="TreeGrafter"/>
</dbReference>
<feature type="region of interest" description="Disordered" evidence="1">
    <location>
        <begin position="581"/>
        <end position="618"/>
    </location>
</feature>
<feature type="region of interest" description="Disordered" evidence="1">
    <location>
        <begin position="373"/>
        <end position="445"/>
    </location>
</feature>
<evidence type="ECO:0000313" key="3">
    <source>
        <dbReference type="Proteomes" id="UP000700334"/>
    </source>
</evidence>
<protein>
    <submittedName>
        <fullName evidence="2">Reticulon-3</fullName>
    </submittedName>
</protein>
<gene>
    <name evidence="2" type="ORF">J0S82_014574</name>
</gene>
<dbReference type="PANTHER" id="PTHR45799">
    <property type="entry name" value="RETICULON-LIKE PROTEIN"/>
    <property type="match status" value="1"/>
</dbReference>
<dbReference type="PANTHER" id="PTHR45799:SF4">
    <property type="entry name" value="RETICULON-3"/>
    <property type="match status" value="1"/>
</dbReference>
<dbReference type="GO" id="GO:0043005">
    <property type="term" value="C:neuron projection"/>
    <property type="evidence" value="ECO:0007669"/>
    <property type="project" value="TreeGrafter"/>
</dbReference>
<dbReference type="GO" id="GO:0030182">
    <property type="term" value="P:neuron differentiation"/>
    <property type="evidence" value="ECO:0007669"/>
    <property type="project" value="TreeGrafter"/>
</dbReference>
<dbReference type="Proteomes" id="UP000700334">
    <property type="component" value="Unassembled WGS sequence"/>
</dbReference>
<dbReference type="EMBL" id="JAGFMF010011432">
    <property type="protein sequence ID" value="KAG8522578.1"/>
    <property type="molecule type" value="Genomic_DNA"/>
</dbReference>
<dbReference type="AlphaFoldDB" id="A0A8J6DYG2"/>
<proteinExistence type="predicted"/>
<feature type="compositionally biased region" description="Low complexity" evidence="1">
    <location>
        <begin position="422"/>
        <end position="436"/>
    </location>
</feature>
<name>A0A8J6DYG2_GALPY</name>